<evidence type="ECO:0000313" key="4">
    <source>
        <dbReference type="EMBL" id="MCJ8211416.1"/>
    </source>
</evidence>
<dbReference type="PROSITE" id="PS51318">
    <property type="entry name" value="TAT"/>
    <property type="match status" value="1"/>
</dbReference>
<dbReference type="SUPFAM" id="SSF102705">
    <property type="entry name" value="NIF3 (NGG1p interacting factor 3)-like"/>
    <property type="match status" value="1"/>
</dbReference>
<feature type="binding site" evidence="3">
    <location>
        <position position="266"/>
    </location>
    <ligand>
        <name>a divalent metal cation</name>
        <dbReference type="ChEBI" id="CHEBI:60240"/>
        <label>1</label>
    </ligand>
</feature>
<accession>A0A9X1X6E3</accession>
<dbReference type="EMBL" id="JALJEJ010000009">
    <property type="protein sequence ID" value="MCJ8211416.1"/>
    <property type="molecule type" value="Genomic_DNA"/>
</dbReference>
<evidence type="ECO:0000256" key="1">
    <source>
        <dbReference type="ARBA" id="ARBA00006964"/>
    </source>
</evidence>
<protein>
    <submittedName>
        <fullName evidence="4">Nif3-like dinuclear metal center hexameric protein</fullName>
    </submittedName>
</protein>
<dbReference type="Gene3D" id="3.40.1390.30">
    <property type="entry name" value="NIF3 (NGG1p interacting factor 3)-like"/>
    <property type="match status" value="2"/>
</dbReference>
<evidence type="ECO:0000256" key="3">
    <source>
        <dbReference type="PIRSR" id="PIRSR602678-1"/>
    </source>
</evidence>
<keyword evidence="2 3" id="KW-0479">Metal-binding</keyword>
<evidence type="ECO:0000313" key="5">
    <source>
        <dbReference type="Proteomes" id="UP001139450"/>
    </source>
</evidence>
<dbReference type="Proteomes" id="UP001139450">
    <property type="component" value="Unassembled WGS sequence"/>
</dbReference>
<name>A0A9X1X6E3_9SPHI</name>
<dbReference type="GO" id="GO:0046872">
    <property type="term" value="F:metal ion binding"/>
    <property type="evidence" value="ECO:0007669"/>
    <property type="project" value="UniProtKB-KW"/>
</dbReference>
<dbReference type="InterPro" id="IPR006311">
    <property type="entry name" value="TAT_signal"/>
</dbReference>
<dbReference type="PANTHER" id="PTHR13799:SF14">
    <property type="entry name" value="GTP CYCLOHYDROLASE 1 TYPE 2 HOMOLOG"/>
    <property type="match status" value="1"/>
</dbReference>
<evidence type="ECO:0000256" key="2">
    <source>
        <dbReference type="ARBA" id="ARBA00022723"/>
    </source>
</evidence>
<feature type="binding site" evidence="3">
    <location>
        <position position="262"/>
    </location>
    <ligand>
        <name>a divalent metal cation</name>
        <dbReference type="ChEBI" id="CHEBI:60240"/>
        <label>1</label>
    </ligand>
</feature>
<comment type="caution">
    <text evidence="4">The sequence shown here is derived from an EMBL/GenBank/DDBJ whole genome shotgun (WGS) entry which is preliminary data.</text>
</comment>
<organism evidence="4 5">
    <name type="scientific">Mucilaginibacter straminoryzae</name>
    <dbReference type="NCBI Taxonomy" id="2932774"/>
    <lineage>
        <taxon>Bacteria</taxon>
        <taxon>Pseudomonadati</taxon>
        <taxon>Bacteroidota</taxon>
        <taxon>Sphingobacteriia</taxon>
        <taxon>Sphingobacteriales</taxon>
        <taxon>Sphingobacteriaceae</taxon>
        <taxon>Mucilaginibacter</taxon>
    </lineage>
</organism>
<sequence>MKTNFTRREFIAGAALVTGAAAIGHTTDAFALAVDTPPTVGEIMDTFIAQVSNAPFPNTVDTLKAGNRELKVTGVVTTMFATIEVIRKAIAQKANFIIAHEPTFYNHADDTQWLANDDVFQYKKKLLDDNGIAVWRNHDYIHSIRPDGVRKGVEEALGWQKYQVADQLFYQLPAEQSLNTIITHCKKQLGIQMVRYVGDLQQNCRKVVLMVGAAGGQRQISAVAKYKPDVLICGEISEWETAEYVRDARTKGDQLSLVVLGHIPSEQPGSAFMAAWLKQHFRGLPVTEINPGNSLSFV</sequence>
<reference evidence="4" key="1">
    <citation type="submission" date="2022-04" db="EMBL/GenBank/DDBJ databases">
        <title>Mucilaginibacter sp. RS28 isolated from freshwater.</title>
        <authorList>
            <person name="Ko S.-R."/>
        </authorList>
    </citation>
    <scope>NUCLEOTIDE SEQUENCE</scope>
    <source>
        <strain evidence="4">RS28</strain>
    </source>
</reference>
<feature type="binding site" evidence="3">
    <location>
        <position position="100"/>
    </location>
    <ligand>
        <name>a divalent metal cation</name>
        <dbReference type="ChEBI" id="CHEBI:60240"/>
        <label>1</label>
    </ligand>
</feature>
<dbReference type="Pfam" id="PF01784">
    <property type="entry name" value="DUF34_NIF3"/>
    <property type="match status" value="1"/>
</dbReference>
<dbReference type="InterPro" id="IPR036069">
    <property type="entry name" value="DUF34/NIF3_sf"/>
</dbReference>
<dbReference type="PANTHER" id="PTHR13799">
    <property type="entry name" value="NGG1 INTERACTING FACTOR 3"/>
    <property type="match status" value="1"/>
</dbReference>
<dbReference type="AlphaFoldDB" id="A0A9X1X6E3"/>
<gene>
    <name evidence="4" type="ORF">MUY27_16985</name>
</gene>
<dbReference type="GO" id="GO:0005737">
    <property type="term" value="C:cytoplasm"/>
    <property type="evidence" value="ECO:0007669"/>
    <property type="project" value="TreeGrafter"/>
</dbReference>
<dbReference type="RefSeq" id="WP_245132005.1">
    <property type="nucleotide sequence ID" value="NZ_JALJEJ010000009.1"/>
</dbReference>
<comment type="similarity">
    <text evidence="1">Belongs to the GTP cyclohydrolase I type 2/NIF3 family.</text>
</comment>
<proteinExistence type="inferred from homology"/>
<keyword evidence="5" id="KW-1185">Reference proteome</keyword>
<dbReference type="InterPro" id="IPR002678">
    <property type="entry name" value="DUF34/NIF3"/>
</dbReference>